<dbReference type="OrthoDB" id="5837388at2759"/>
<keyword evidence="1" id="KW-0472">Membrane</keyword>
<accession>A0A811K6I5</accession>
<protein>
    <submittedName>
        <fullName evidence="3">Uncharacterized protein</fullName>
    </submittedName>
</protein>
<dbReference type="Proteomes" id="UP000783686">
    <property type="component" value="Unassembled WGS sequence"/>
</dbReference>
<sequence length="222" mass="25091">MRSLLYASGYILITALLLELGSDAAPTGCRGCKGNCSATYTISNTTLYNVNETELLFTNDNQTLVQLIDQDTNRPKRESSVEKRPCGTRKFQVELVLIPVSIFMIPIALCCLLFCVCFCGPKETRGKLPEKMWGIKLASQNQKRVRHDTEDELDYGDGYVQRKDSKKTRFATNVLVIERRRESAITIGSSSPKPKQADDKKITRFNQKVDVIEEDEIQTTRL</sequence>
<gene>
    <name evidence="3" type="ORF">BOKJ2_LOCUS3489</name>
</gene>
<evidence type="ECO:0000256" key="1">
    <source>
        <dbReference type="SAM" id="Phobius"/>
    </source>
</evidence>
<keyword evidence="1" id="KW-0812">Transmembrane</keyword>
<dbReference type="EMBL" id="CAJFDH010000002">
    <property type="protein sequence ID" value="CAD5211028.1"/>
    <property type="molecule type" value="Genomic_DNA"/>
</dbReference>
<evidence type="ECO:0000256" key="2">
    <source>
        <dbReference type="SAM" id="SignalP"/>
    </source>
</evidence>
<keyword evidence="2" id="KW-0732">Signal</keyword>
<proteinExistence type="predicted"/>
<organism evidence="3 4">
    <name type="scientific">Bursaphelenchus okinawaensis</name>
    <dbReference type="NCBI Taxonomy" id="465554"/>
    <lineage>
        <taxon>Eukaryota</taxon>
        <taxon>Metazoa</taxon>
        <taxon>Ecdysozoa</taxon>
        <taxon>Nematoda</taxon>
        <taxon>Chromadorea</taxon>
        <taxon>Rhabditida</taxon>
        <taxon>Tylenchina</taxon>
        <taxon>Tylenchomorpha</taxon>
        <taxon>Aphelenchoidea</taxon>
        <taxon>Aphelenchoididae</taxon>
        <taxon>Bursaphelenchus</taxon>
    </lineage>
</organism>
<dbReference type="EMBL" id="CAJFCW020000002">
    <property type="protein sequence ID" value="CAG9092571.1"/>
    <property type="molecule type" value="Genomic_DNA"/>
</dbReference>
<keyword evidence="4" id="KW-1185">Reference proteome</keyword>
<comment type="caution">
    <text evidence="3">The sequence shown here is derived from an EMBL/GenBank/DDBJ whole genome shotgun (WGS) entry which is preliminary data.</text>
</comment>
<name>A0A811K6I5_9BILA</name>
<keyword evidence="1" id="KW-1133">Transmembrane helix</keyword>
<evidence type="ECO:0000313" key="4">
    <source>
        <dbReference type="Proteomes" id="UP000614601"/>
    </source>
</evidence>
<feature type="signal peptide" evidence="2">
    <location>
        <begin position="1"/>
        <end position="24"/>
    </location>
</feature>
<evidence type="ECO:0000313" key="3">
    <source>
        <dbReference type="EMBL" id="CAD5211028.1"/>
    </source>
</evidence>
<feature type="transmembrane region" description="Helical" evidence="1">
    <location>
        <begin position="95"/>
        <end position="119"/>
    </location>
</feature>
<feature type="chain" id="PRO_5035594719" evidence="2">
    <location>
        <begin position="25"/>
        <end position="222"/>
    </location>
</feature>
<dbReference type="AlphaFoldDB" id="A0A811K6I5"/>
<dbReference type="Proteomes" id="UP000614601">
    <property type="component" value="Unassembled WGS sequence"/>
</dbReference>
<reference evidence="3" key="1">
    <citation type="submission" date="2020-09" db="EMBL/GenBank/DDBJ databases">
        <authorList>
            <person name="Kikuchi T."/>
        </authorList>
    </citation>
    <scope>NUCLEOTIDE SEQUENCE</scope>
    <source>
        <strain evidence="3">SH1</strain>
    </source>
</reference>